<proteinExistence type="inferred from homology"/>
<evidence type="ECO:0000256" key="2">
    <source>
        <dbReference type="ARBA" id="ARBA00022448"/>
    </source>
</evidence>
<name>A0A158PMR3_ANISI</name>
<sequence>MDDQFKEIEGLLENAEPVESGSFKKYAKLVLPHVALVAVVCLYAVVGAWIFYSLESPHEDRLKRNGVIRINDLRKELVSSMWEKGRPGMMGNAGGGSGSISMEEWMTITDRRLQKFNENLYKAFKEEYVRYPDVRITKASSSDLQQQYQLQQHQQHEGADEIRRCGIIIFYRLMSLPGYGNIVPVTPYGRIACVVFALFGAPLAIITIGDLGKFLSECTIWLYKKMKKARNIVVYRFRKWWSRKNGVVSEIDEEMPSESENSALDWDDLIMDKTEVPVLLVFAILLLYIAFGGVLFAVLESWTYMDAFYYCFVSLTTIGFGDLVPERHEYIILMLIYLGVGLAVTTMCIDLVGIQYIQKIHYFGRKFRGTDLLHLLKRKRMIERRLAMGHGEEILQMYLQQLHDECSEPAMSQSHRCNHKEEIVDAVSDNLNSWQLDETIIDSAFPFSLCKIENLPTPTVLSVRRYDMHLVAVAAAILSFYVGKPFMYYRRQFRTSSWTDSGPSPEASIHCSLSTEPSVIEREVMYSNYRSPSPSLMSFEYEFPVPSPDYHQIAESARHSRRVRSCPLNVCSDAEHLTVTAADDAECELPSSTSSSRCVSPSATQQSYAEPASSSSPPPPLVSVTNSVRKWMMIKQFNRNTDNQQLNLLSHRHRDCHFSLRSAECFASGSDLSRRSLSALWALSDAAKLIPQAKQYCCHSSCMMSSNDNSNNNVHAYYGDARTYEYAMNMSMSYCNCRGNCKTDESSEVDDDHCDNDNVYERRRLTTLSSDSTGFRHPPRTASSSSSAATSSFKMSFPSSTSQKTTSICTAEKKINCHYSTILAVVNSNKSHKRAKHQDPLLMLDWLNISSRTSIMDLICEYLRTLFDFVHCNNLKMTDNLAGLSSDISTSISMNDIRSAHSSVILVSHQNPIGLACMEEWDSYIKMLDEYCKPYISIRSSGEVSAHLARAGAELQSAQIEMQAERSAVSCLSKSKSSMSPKQLSPTDLHEIVTIRMPDPMDSEVLVESTQQPTTAVDNDDEEAEAVMEDDEDETDVVSPICVESSSSECNSPAPPIYDIDLGAFELVDSGVSAEALLSHEEPVLYHQELPVHSVHHDTVQTEAALENLMSAPESMLSSIVPPTMVEDNYCFVVDGDKIRMGDIMGDDHWWKHTSRPTKYYYSEDLRKFVKVNCITAKGKVISAKLASPLSFTLQTQSTASSAPQTMSPLRSTAHHYPSTSVFHPHSSSHQSTASSTPRSSVSGTSSSRNSAGLARGEKVPLANVYKVVRFYSFWRTCTSFHRIVTMIDKVNSDYSSSPQTSSQPATGSVSSDQKRRSKRSPSSIPSQDAVSRSARTRPSSSSLARVRQSSTAAATSRQVPTFRKRLFVQYLWRNAKTIEKIRVQKEFDPRRQRLLRFVTDPNQQPSSQHASAVSTPSRTSLPSFPTNSQANANANPHTTTTSSGRSTPASTGTETGTGAAATPTRRRVFQKS</sequence>
<feature type="region of interest" description="Disordered" evidence="9">
    <location>
        <begin position="770"/>
        <end position="802"/>
    </location>
</feature>
<feature type="compositionally biased region" description="Low complexity" evidence="9">
    <location>
        <begin position="1296"/>
        <end position="1312"/>
    </location>
</feature>
<feature type="compositionally biased region" description="Low complexity" evidence="9">
    <location>
        <begin position="781"/>
        <end position="802"/>
    </location>
</feature>
<feature type="domain" description="Potassium channel" evidence="11">
    <location>
        <begin position="284"/>
        <end position="355"/>
    </location>
</feature>
<organism evidence="14">
    <name type="scientific">Anisakis simplex</name>
    <name type="common">Herring worm</name>
    <dbReference type="NCBI Taxonomy" id="6269"/>
    <lineage>
        <taxon>Eukaryota</taxon>
        <taxon>Metazoa</taxon>
        <taxon>Ecdysozoa</taxon>
        <taxon>Nematoda</taxon>
        <taxon>Chromadorea</taxon>
        <taxon>Rhabditida</taxon>
        <taxon>Spirurina</taxon>
        <taxon>Ascaridomorpha</taxon>
        <taxon>Ascaridoidea</taxon>
        <taxon>Anisakidae</taxon>
        <taxon>Anisakis</taxon>
        <taxon>Anisakis simplex complex</taxon>
    </lineage>
</organism>
<feature type="region of interest" description="Disordered" evidence="9">
    <location>
        <begin position="1201"/>
        <end position="1256"/>
    </location>
</feature>
<feature type="domain" description="Potassium channel" evidence="11">
    <location>
        <begin position="178"/>
        <end position="216"/>
    </location>
</feature>
<feature type="compositionally biased region" description="Low complexity" evidence="9">
    <location>
        <begin position="591"/>
        <end position="602"/>
    </location>
</feature>
<dbReference type="GO" id="GO:0005886">
    <property type="term" value="C:plasma membrane"/>
    <property type="evidence" value="ECO:0007669"/>
    <property type="project" value="TreeGrafter"/>
</dbReference>
<evidence type="ECO:0000256" key="10">
    <source>
        <dbReference type="SAM" id="Phobius"/>
    </source>
</evidence>
<evidence type="ECO:0000256" key="7">
    <source>
        <dbReference type="ARBA" id="ARBA00023303"/>
    </source>
</evidence>
<evidence type="ECO:0000256" key="8">
    <source>
        <dbReference type="RuleBase" id="RU003857"/>
    </source>
</evidence>
<comment type="subcellular location">
    <subcellularLocation>
        <location evidence="1">Membrane</location>
        <topology evidence="1">Multi-pass membrane protein</topology>
    </subcellularLocation>
</comment>
<feature type="region of interest" description="Disordered" evidence="9">
    <location>
        <begin position="1009"/>
        <end position="1036"/>
    </location>
</feature>
<dbReference type="InterPro" id="IPR013099">
    <property type="entry name" value="K_chnl_dom"/>
</dbReference>
<evidence type="ECO:0000313" key="14">
    <source>
        <dbReference type="WBParaSite" id="ASIM_0001002601-mRNA-1"/>
    </source>
</evidence>
<keyword evidence="7 8" id="KW-0407">Ion channel</keyword>
<evidence type="ECO:0000259" key="11">
    <source>
        <dbReference type="Pfam" id="PF07885"/>
    </source>
</evidence>
<dbReference type="Gene3D" id="1.10.287.70">
    <property type="match status" value="1"/>
</dbReference>
<keyword evidence="4 10" id="KW-1133">Transmembrane helix</keyword>
<dbReference type="PANTHER" id="PTHR11003:SF110">
    <property type="entry name" value="POTASSIUM CHANNEL DOMAIN-CONTAINING PROTEIN"/>
    <property type="match status" value="1"/>
</dbReference>
<comment type="similarity">
    <text evidence="8">Belongs to the two pore domain potassium channel (TC 1.A.1.8) family.</text>
</comment>
<dbReference type="PANTHER" id="PTHR11003">
    <property type="entry name" value="POTASSIUM CHANNEL, SUBFAMILY K"/>
    <property type="match status" value="1"/>
</dbReference>
<feature type="compositionally biased region" description="Polar residues" evidence="9">
    <location>
        <begin position="1201"/>
        <end position="1211"/>
    </location>
</feature>
<dbReference type="GO" id="GO:0015271">
    <property type="term" value="F:outward rectifier potassium channel activity"/>
    <property type="evidence" value="ECO:0007669"/>
    <property type="project" value="TreeGrafter"/>
</dbReference>
<evidence type="ECO:0000256" key="5">
    <source>
        <dbReference type="ARBA" id="ARBA00023065"/>
    </source>
</evidence>
<feature type="region of interest" description="Disordered" evidence="9">
    <location>
        <begin position="1398"/>
        <end position="1473"/>
    </location>
</feature>
<dbReference type="WBParaSite" id="ASIM_0001002601-mRNA-1">
    <property type="protein sequence ID" value="ASIM_0001002601-mRNA-1"/>
    <property type="gene ID" value="ASIM_0001002601"/>
</dbReference>
<dbReference type="GO" id="GO:0030322">
    <property type="term" value="P:stabilization of membrane potential"/>
    <property type="evidence" value="ECO:0007669"/>
    <property type="project" value="TreeGrafter"/>
</dbReference>
<evidence type="ECO:0000313" key="13">
    <source>
        <dbReference type="Proteomes" id="UP000267096"/>
    </source>
</evidence>
<dbReference type="GO" id="GO:0022841">
    <property type="term" value="F:potassium ion leak channel activity"/>
    <property type="evidence" value="ECO:0007669"/>
    <property type="project" value="TreeGrafter"/>
</dbReference>
<keyword evidence="5 8" id="KW-0406">Ion transport</keyword>
<keyword evidence="13" id="KW-1185">Reference proteome</keyword>
<keyword evidence="3 8" id="KW-0812">Transmembrane</keyword>
<feature type="transmembrane region" description="Helical" evidence="10">
    <location>
        <begin position="276"/>
        <end position="298"/>
    </location>
</feature>
<dbReference type="PRINTS" id="PR01333">
    <property type="entry name" value="2POREKCHANEL"/>
</dbReference>
<evidence type="ECO:0000256" key="1">
    <source>
        <dbReference type="ARBA" id="ARBA00004141"/>
    </source>
</evidence>
<accession>A0A158PMR3</accession>
<keyword evidence="6 10" id="KW-0472">Membrane</keyword>
<feature type="compositionally biased region" description="Low complexity" evidence="9">
    <location>
        <begin position="1228"/>
        <end position="1251"/>
    </location>
</feature>
<dbReference type="Pfam" id="PF07885">
    <property type="entry name" value="Ion_trans_2"/>
    <property type="match status" value="2"/>
</dbReference>
<dbReference type="EMBL" id="UYRR01030971">
    <property type="protein sequence ID" value="VDK41694.1"/>
    <property type="molecule type" value="Genomic_DNA"/>
</dbReference>
<feature type="compositionally biased region" description="Low complexity" evidence="9">
    <location>
        <begin position="1321"/>
        <end position="1351"/>
    </location>
</feature>
<feature type="compositionally biased region" description="Low complexity" evidence="9">
    <location>
        <begin position="1447"/>
        <end position="1464"/>
    </location>
</feature>
<dbReference type="InterPro" id="IPR003280">
    <property type="entry name" value="2pore_dom_K_chnl"/>
</dbReference>
<feature type="transmembrane region" description="Helical" evidence="10">
    <location>
        <begin position="191"/>
        <end position="209"/>
    </location>
</feature>
<feature type="transmembrane region" description="Helical" evidence="10">
    <location>
        <begin position="330"/>
        <end position="357"/>
    </location>
</feature>
<feature type="compositionally biased region" description="Polar residues" evidence="9">
    <location>
        <begin position="1437"/>
        <end position="1446"/>
    </location>
</feature>
<dbReference type="OrthoDB" id="297496at2759"/>
<feature type="region of interest" description="Disordered" evidence="9">
    <location>
        <begin position="1293"/>
        <end position="1358"/>
    </location>
</feature>
<evidence type="ECO:0000256" key="9">
    <source>
        <dbReference type="SAM" id="MobiDB-lite"/>
    </source>
</evidence>
<feature type="region of interest" description="Disordered" evidence="9">
    <location>
        <begin position="591"/>
        <end position="621"/>
    </location>
</feature>
<dbReference type="SUPFAM" id="SSF81324">
    <property type="entry name" value="Voltage-gated potassium channels"/>
    <property type="match status" value="2"/>
</dbReference>
<reference evidence="12 13" key="2">
    <citation type="submission" date="2018-11" db="EMBL/GenBank/DDBJ databases">
        <authorList>
            <consortium name="Pathogen Informatics"/>
        </authorList>
    </citation>
    <scope>NUCLEOTIDE SEQUENCE [LARGE SCALE GENOMIC DNA]</scope>
</reference>
<gene>
    <name evidence="12" type="ORF">ASIM_LOCUS9757</name>
</gene>
<reference evidence="14" key="1">
    <citation type="submission" date="2016-04" db="UniProtKB">
        <authorList>
            <consortium name="WormBaseParasite"/>
        </authorList>
    </citation>
    <scope>IDENTIFICATION</scope>
</reference>
<dbReference type="Proteomes" id="UP000267096">
    <property type="component" value="Unassembled WGS sequence"/>
</dbReference>
<evidence type="ECO:0000256" key="4">
    <source>
        <dbReference type="ARBA" id="ARBA00022989"/>
    </source>
</evidence>
<feature type="transmembrane region" description="Helical" evidence="10">
    <location>
        <begin position="307"/>
        <end position="324"/>
    </location>
</feature>
<keyword evidence="2 8" id="KW-0813">Transport</keyword>
<protein>
    <submittedName>
        <fullName evidence="14">TWiK family of potassium channels protein 7</fullName>
    </submittedName>
</protein>
<feature type="compositionally biased region" description="Acidic residues" evidence="9">
    <location>
        <begin position="1018"/>
        <end position="1036"/>
    </location>
</feature>
<feature type="transmembrane region" description="Helical" evidence="10">
    <location>
        <begin position="30"/>
        <end position="54"/>
    </location>
</feature>
<evidence type="ECO:0000256" key="6">
    <source>
        <dbReference type="ARBA" id="ARBA00023136"/>
    </source>
</evidence>
<evidence type="ECO:0000256" key="3">
    <source>
        <dbReference type="ARBA" id="ARBA00022692"/>
    </source>
</evidence>
<evidence type="ECO:0000313" key="12">
    <source>
        <dbReference type="EMBL" id="VDK41694.1"/>
    </source>
</evidence>
<feature type="compositionally biased region" description="Polar residues" evidence="9">
    <location>
        <begin position="1401"/>
        <end position="1430"/>
    </location>
</feature>